<reference evidence="1 2" key="1">
    <citation type="submission" date="2016-09" db="EMBL/GenBank/DDBJ databases">
        <authorList>
            <person name="Reverchon S."/>
            <person name="Nasser W."/>
            <person name="Leonard S."/>
            <person name="Brochier C."/>
            <person name="Duprey A."/>
        </authorList>
    </citation>
    <scope>NUCLEOTIDE SEQUENCE [LARGE SCALE GENOMIC DNA]</scope>
    <source>
        <strain evidence="1 2">174/2</strain>
    </source>
</reference>
<evidence type="ECO:0000313" key="1">
    <source>
        <dbReference type="EMBL" id="SLM62877.1"/>
    </source>
</evidence>
<proteinExistence type="predicted"/>
<organism evidence="1 2">
    <name type="scientific">Dickeya aquatica</name>
    <dbReference type="NCBI Taxonomy" id="1401087"/>
    <lineage>
        <taxon>Bacteria</taxon>
        <taxon>Pseudomonadati</taxon>
        <taxon>Pseudomonadota</taxon>
        <taxon>Gammaproteobacteria</taxon>
        <taxon>Enterobacterales</taxon>
        <taxon>Pectobacteriaceae</taxon>
        <taxon>Dickeya</taxon>
    </lineage>
</organism>
<sequence>MKTQDTPARWTDLVEHGGYITPAQRQAFERAIHMVTRRLSLVLNQKDLPRTGQFDFDTFVDSLEADFLNSVDSTLDPEINSDVGQTAFWVIRQIADHLISLQKQRHAY</sequence>
<keyword evidence="2" id="KW-1185">Reference proteome</keyword>
<dbReference type="RefSeq" id="WP_035342485.1">
    <property type="nucleotide sequence ID" value="NZ_LT615367.1"/>
</dbReference>
<accession>A0A375AA67</accession>
<dbReference type="Proteomes" id="UP000294820">
    <property type="component" value="Chromosome 1"/>
</dbReference>
<gene>
    <name evidence="1" type="primary">orfC</name>
    <name evidence="1" type="ORF">DAQ1742_01947</name>
</gene>
<dbReference type="KEGG" id="daq:DAQ1742_01947"/>
<name>A0A375AA67_9GAMM</name>
<evidence type="ECO:0000313" key="2">
    <source>
        <dbReference type="Proteomes" id="UP000294820"/>
    </source>
</evidence>
<dbReference type="EMBL" id="LT615367">
    <property type="protein sequence ID" value="SLM62877.1"/>
    <property type="molecule type" value="Genomic_DNA"/>
</dbReference>
<protein>
    <submittedName>
        <fullName evidence="1">Potential HrpW-specific chaperone</fullName>
    </submittedName>
</protein>
<dbReference type="AlphaFoldDB" id="A0A375AA67"/>